<keyword evidence="4" id="KW-1185">Reference proteome</keyword>
<dbReference type="NCBIfam" id="TIGR01453">
    <property type="entry name" value="grpIintron_endo"/>
    <property type="match status" value="1"/>
</dbReference>
<feature type="domain" description="GIY-YIG" evidence="2">
    <location>
        <begin position="2"/>
        <end position="89"/>
    </location>
</feature>
<name>A0A926RZM4_9BACI</name>
<dbReference type="Gene3D" id="1.10.10.10">
    <property type="entry name" value="Winged helix-like DNA-binding domain superfamily/Winged helix DNA-binding domain"/>
    <property type="match status" value="1"/>
</dbReference>
<accession>A0A926RZM4</accession>
<evidence type="ECO:0000313" key="4">
    <source>
        <dbReference type="Proteomes" id="UP000626844"/>
    </source>
</evidence>
<proteinExistence type="predicted"/>
<gene>
    <name evidence="3" type="ORF">IC621_03075</name>
</gene>
<dbReference type="InterPro" id="IPR035901">
    <property type="entry name" value="GIY-YIG_endonuc_sf"/>
</dbReference>
<comment type="similarity">
    <text evidence="1">To endonucleases of group I introns of fungi and phage.</text>
</comment>
<dbReference type="InterPro" id="IPR000305">
    <property type="entry name" value="GIY-YIG_endonuc"/>
</dbReference>
<reference evidence="3" key="1">
    <citation type="submission" date="2020-09" db="EMBL/GenBank/DDBJ databases">
        <title>A novel bacterium of genus Bacillus, isolated from South China Sea.</title>
        <authorList>
            <person name="Huang H."/>
            <person name="Mo K."/>
            <person name="Hu Y."/>
        </authorList>
    </citation>
    <scope>NUCLEOTIDE SEQUENCE</scope>
    <source>
        <strain evidence="3">IB182487</strain>
    </source>
</reference>
<dbReference type="InterPro" id="IPR003611">
    <property type="entry name" value="NUMOD3"/>
</dbReference>
<dbReference type="Gene3D" id="3.40.1440.10">
    <property type="entry name" value="GIY-YIG endonuclease"/>
    <property type="match status" value="1"/>
</dbReference>
<dbReference type="SMART" id="SM00465">
    <property type="entry name" value="GIYc"/>
    <property type="match status" value="1"/>
</dbReference>
<evidence type="ECO:0000259" key="2">
    <source>
        <dbReference type="PROSITE" id="PS50164"/>
    </source>
</evidence>
<dbReference type="SUPFAM" id="SSF82771">
    <property type="entry name" value="GIY-YIG endonuclease"/>
    <property type="match status" value="1"/>
</dbReference>
<protein>
    <submittedName>
        <fullName evidence="3">GIY-YIG nuclease family protein</fullName>
    </submittedName>
</protein>
<evidence type="ECO:0000313" key="3">
    <source>
        <dbReference type="EMBL" id="MBD1379204.1"/>
    </source>
</evidence>
<dbReference type="EMBL" id="JACXAI010000002">
    <property type="protein sequence ID" value="MBD1379204.1"/>
    <property type="molecule type" value="Genomic_DNA"/>
</dbReference>
<dbReference type="InterPro" id="IPR006350">
    <property type="entry name" value="Intron_endoG1"/>
</dbReference>
<dbReference type="InterPro" id="IPR036388">
    <property type="entry name" value="WH-like_DNA-bd_sf"/>
</dbReference>
<dbReference type="PROSITE" id="PS50164">
    <property type="entry name" value="GIY_YIG"/>
    <property type="match status" value="1"/>
</dbReference>
<dbReference type="GO" id="GO:0003677">
    <property type="term" value="F:DNA binding"/>
    <property type="evidence" value="ECO:0007669"/>
    <property type="project" value="InterPro"/>
</dbReference>
<dbReference type="CDD" id="cd10443">
    <property type="entry name" value="GIY-YIG_HE_Tlr8p_PBC-V_like"/>
    <property type="match status" value="1"/>
</dbReference>
<dbReference type="AlphaFoldDB" id="A0A926RZM4"/>
<evidence type="ECO:0000256" key="1">
    <source>
        <dbReference type="ARBA" id="ARBA00010045"/>
    </source>
</evidence>
<dbReference type="Pfam" id="PF01541">
    <property type="entry name" value="GIY-YIG"/>
    <property type="match status" value="1"/>
</dbReference>
<organism evidence="3 4">
    <name type="scientific">Metabacillus arenae</name>
    <dbReference type="NCBI Taxonomy" id="2771434"/>
    <lineage>
        <taxon>Bacteria</taxon>
        <taxon>Bacillati</taxon>
        <taxon>Bacillota</taxon>
        <taxon>Bacilli</taxon>
        <taxon>Bacillales</taxon>
        <taxon>Bacillaceae</taxon>
        <taxon>Metabacillus</taxon>
    </lineage>
</organism>
<sequence length="243" mass="28648">MTLSNIYLITNTINNKKYVGQSIDPIQRWKNHQKDSKKYLSRYLYRAMNKYGIENFKFEVIENDIPVDSIDDQEIYWINKFNTKSPYGYNMTDGGEGSVGRKMNDHTRQKLLESKKNPVSEETKEKMSNSHKLRWEDQELRKEYSKKLKGVPKSSNENYLKAWEEISLEDRVERLKPAAEACKVGVLMLNIIDESIEKEFDSMRDAVKWIRENANYPKAGHQNISKACKGKINYVYGYKWAYK</sequence>
<dbReference type="GO" id="GO:0004519">
    <property type="term" value="F:endonuclease activity"/>
    <property type="evidence" value="ECO:0007669"/>
    <property type="project" value="InterPro"/>
</dbReference>
<dbReference type="RefSeq" id="WP_191155596.1">
    <property type="nucleotide sequence ID" value="NZ_JACXAI010000002.1"/>
</dbReference>
<dbReference type="Pfam" id="PF07460">
    <property type="entry name" value="NUMOD3"/>
    <property type="match status" value="1"/>
</dbReference>
<dbReference type="Proteomes" id="UP000626844">
    <property type="component" value="Unassembled WGS sequence"/>
</dbReference>
<comment type="caution">
    <text evidence="3">The sequence shown here is derived from an EMBL/GenBank/DDBJ whole genome shotgun (WGS) entry which is preliminary data.</text>
</comment>